<name>A0A2Z4JUW3_9BURK</name>
<evidence type="ECO:0000259" key="2">
    <source>
        <dbReference type="PROSITE" id="PS51084"/>
    </source>
</evidence>
<dbReference type="RefSeq" id="WP_112294806.1">
    <property type="nucleotide sequence ID" value="NZ_CBCSBS010000001.1"/>
</dbReference>
<dbReference type="InterPro" id="IPR052908">
    <property type="entry name" value="AP-4-A_phosphorylase"/>
</dbReference>
<gene>
    <name evidence="3" type="ORF">Pas1_06400</name>
</gene>
<dbReference type="InterPro" id="IPR011146">
    <property type="entry name" value="HIT-like"/>
</dbReference>
<dbReference type="EMBL" id="CP030085">
    <property type="protein sequence ID" value="AWW50042.1"/>
    <property type="molecule type" value="Genomic_DNA"/>
</dbReference>
<accession>A0A2Z4JUW3</accession>
<dbReference type="GO" id="GO:0003824">
    <property type="term" value="F:catalytic activity"/>
    <property type="evidence" value="ECO:0007669"/>
    <property type="project" value="InterPro"/>
</dbReference>
<evidence type="ECO:0000256" key="1">
    <source>
        <dbReference type="PROSITE-ProRule" id="PRU00464"/>
    </source>
</evidence>
<reference evidence="4" key="1">
    <citation type="submission" date="2018-06" db="EMBL/GenBank/DDBJ databases">
        <title>Description of a new Polynucleobacter species.</title>
        <authorList>
            <person name="Hahn M.W."/>
        </authorList>
    </citation>
    <scope>NUCLEOTIDE SEQUENCE [LARGE SCALE GENOMIC DNA]</scope>
    <source>
        <strain evidence="4">MG-25-Pas1-D2</strain>
    </source>
</reference>
<dbReference type="SUPFAM" id="SSF54197">
    <property type="entry name" value="HIT-like"/>
    <property type="match status" value="1"/>
</dbReference>
<dbReference type="InterPro" id="IPR026026">
    <property type="entry name" value="HIT_Hint"/>
</dbReference>
<evidence type="ECO:0000313" key="4">
    <source>
        <dbReference type="Proteomes" id="UP000248592"/>
    </source>
</evidence>
<evidence type="ECO:0000313" key="3">
    <source>
        <dbReference type="EMBL" id="AWW50042.1"/>
    </source>
</evidence>
<organism evidence="3 4">
    <name type="scientific">Polynucleobacter paneuropaeus</name>
    <dbReference type="NCBI Taxonomy" id="2527775"/>
    <lineage>
        <taxon>Bacteria</taxon>
        <taxon>Pseudomonadati</taxon>
        <taxon>Pseudomonadota</taxon>
        <taxon>Betaproteobacteria</taxon>
        <taxon>Burkholderiales</taxon>
        <taxon>Burkholderiaceae</taxon>
        <taxon>Polynucleobacter</taxon>
    </lineage>
</organism>
<proteinExistence type="predicted"/>
<dbReference type="InterPro" id="IPR036265">
    <property type="entry name" value="HIT-like_sf"/>
</dbReference>
<protein>
    <submittedName>
        <fullName evidence="3">HIT family protein</fullName>
    </submittedName>
</protein>
<dbReference type="PANTHER" id="PTHR42997">
    <property type="entry name" value="HIT FAMILY HYDROLASE"/>
    <property type="match status" value="1"/>
</dbReference>
<dbReference type="Pfam" id="PF01230">
    <property type="entry name" value="HIT"/>
    <property type="match status" value="1"/>
</dbReference>
<dbReference type="PANTHER" id="PTHR42997:SF1">
    <property type="entry name" value="AP-4-A PHOSPHORYLASE"/>
    <property type="match status" value="1"/>
</dbReference>
<dbReference type="AlphaFoldDB" id="A0A2Z4JUW3"/>
<sequence>MSNCVLCKDTLRPEEGELIWRGDDCRVILIHDPDLPGFCRVIWNRHVREMSELTYGEREHLMNLVFAVEQAIDQTMEPLKINLASLGNQVPHLHWHVIPRYEDDAFFPSTAWSARVRETSPAIIAERKRLAAELPKAIRAAIAALA</sequence>
<dbReference type="PROSITE" id="PS51084">
    <property type="entry name" value="HIT_2"/>
    <property type="match status" value="1"/>
</dbReference>
<feature type="domain" description="HIT" evidence="2">
    <location>
        <begin position="5"/>
        <end position="107"/>
    </location>
</feature>
<dbReference type="Gene3D" id="3.30.428.10">
    <property type="entry name" value="HIT-like"/>
    <property type="match status" value="1"/>
</dbReference>
<feature type="short sequence motif" description="Histidine triad motif" evidence="1">
    <location>
        <begin position="92"/>
        <end position="96"/>
    </location>
</feature>
<dbReference type="PIRSF" id="PIRSF000714">
    <property type="entry name" value="HIT"/>
    <property type="match status" value="1"/>
</dbReference>
<dbReference type="Proteomes" id="UP000248592">
    <property type="component" value="Chromosome"/>
</dbReference>